<evidence type="ECO:0000313" key="11">
    <source>
        <dbReference type="EMBL" id="OOL18365.1"/>
    </source>
</evidence>
<dbReference type="RefSeq" id="WP_077396533.1">
    <property type="nucleotide sequence ID" value="NZ_JATM01000003.1"/>
</dbReference>
<dbReference type="OrthoDB" id="9809616at2"/>
<sequence>MSQFWNKKVHDLQPYVPGEQPRMATLIKLNTNESPYGPSPRALEAIKASADDRLRLYPDPAALALCTAIAEQEQVPVECVFAGNGSDEVLAHAFQALFRNDAPVLFSDVTYGFYPIYCQMFGLEYRTIPLRDDFTIAVEDYEGPAGGIIIANPNANTGIGLPVSAIESLLKRFTTQTVIIDEAYVDFGGESVVPLTQRYPNLLVTRTFSKSSGLAGLRVGYAIGSPELIEGLIRVKDSFNSYPLSRPAQAGAEASVRDKAWLEQTVGRIIATRDRTVTALRERGLKVLPSVGNFILVHHPDCSADTLFNALRERAIIVRHQGSSPRISDWLRITIGSDEEMDALLKALDEILSL</sequence>
<evidence type="ECO:0000256" key="1">
    <source>
        <dbReference type="ARBA" id="ARBA00001933"/>
    </source>
</evidence>
<dbReference type="Gene3D" id="3.90.1150.10">
    <property type="entry name" value="Aspartate Aminotransferase, domain 1"/>
    <property type="match status" value="1"/>
</dbReference>
<feature type="modified residue" description="N6-(pyridoxal phosphate)lysine" evidence="9">
    <location>
        <position position="210"/>
    </location>
</feature>
<keyword evidence="9" id="KW-0368">Histidine biosynthesis</keyword>
<dbReference type="NCBIfam" id="TIGR01141">
    <property type="entry name" value="hisC"/>
    <property type="match status" value="1"/>
</dbReference>
<evidence type="ECO:0000256" key="3">
    <source>
        <dbReference type="ARBA" id="ARBA00007970"/>
    </source>
</evidence>
<comment type="subunit">
    <text evidence="4 9">Homodimer.</text>
</comment>
<dbReference type="Proteomes" id="UP000200980">
    <property type="component" value="Unassembled WGS sequence"/>
</dbReference>
<dbReference type="PANTHER" id="PTHR43643:SF3">
    <property type="entry name" value="HISTIDINOL-PHOSPHATE AMINOTRANSFERASE"/>
    <property type="match status" value="1"/>
</dbReference>
<evidence type="ECO:0000313" key="12">
    <source>
        <dbReference type="Proteomes" id="UP000200980"/>
    </source>
</evidence>
<dbReference type="STRING" id="1539051.AL01_06100"/>
<dbReference type="CDD" id="cd00609">
    <property type="entry name" value="AAT_like"/>
    <property type="match status" value="1"/>
</dbReference>
<keyword evidence="9" id="KW-0028">Amino-acid biosynthesis</keyword>
<evidence type="ECO:0000256" key="9">
    <source>
        <dbReference type="HAMAP-Rule" id="MF_01023"/>
    </source>
</evidence>
<dbReference type="UniPathway" id="UPA00031">
    <property type="reaction ID" value="UER00012"/>
</dbReference>
<dbReference type="GO" id="GO:0004400">
    <property type="term" value="F:histidinol-phosphate transaminase activity"/>
    <property type="evidence" value="ECO:0007669"/>
    <property type="project" value="UniProtKB-UniRule"/>
</dbReference>
<evidence type="ECO:0000256" key="5">
    <source>
        <dbReference type="ARBA" id="ARBA00022576"/>
    </source>
</evidence>
<dbReference type="SUPFAM" id="SSF53383">
    <property type="entry name" value="PLP-dependent transferases"/>
    <property type="match status" value="1"/>
</dbReference>
<evidence type="ECO:0000259" key="10">
    <source>
        <dbReference type="Pfam" id="PF00155"/>
    </source>
</evidence>
<dbReference type="AlphaFoldDB" id="A0A1S8GPM2"/>
<dbReference type="EC" id="2.6.1.9" evidence="9"/>
<dbReference type="InterPro" id="IPR005861">
    <property type="entry name" value="HisP_aminotrans"/>
</dbReference>
<keyword evidence="6 9" id="KW-0808">Transferase</keyword>
<evidence type="ECO:0000256" key="4">
    <source>
        <dbReference type="ARBA" id="ARBA00011738"/>
    </source>
</evidence>
<dbReference type="GO" id="GO:0030170">
    <property type="term" value="F:pyridoxal phosphate binding"/>
    <property type="evidence" value="ECO:0007669"/>
    <property type="project" value="InterPro"/>
</dbReference>
<comment type="similarity">
    <text evidence="3 9">Belongs to the class-II pyridoxal-phosphate-dependent aminotransferase family. Histidinol-phosphate aminotransferase subfamily.</text>
</comment>
<comment type="caution">
    <text evidence="11">The sequence shown here is derived from an EMBL/GenBank/DDBJ whole genome shotgun (WGS) entry which is preliminary data.</text>
</comment>
<feature type="domain" description="Aminotransferase class I/classII large" evidence="10">
    <location>
        <begin position="25"/>
        <end position="348"/>
    </location>
</feature>
<evidence type="ECO:0000256" key="8">
    <source>
        <dbReference type="ARBA" id="ARBA00047481"/>
    </source>
</evidence>
<proteinExistence type="inferred from homology"/>
<dbReference type="InterPro" id="IPR004839">
    <property type="entry name" value="Aminotransferase_I/II_large"/>
</dbReference>
<dbReference type="Pfam" id="PF00155">
    <property type="entry name" value="Aminotran_1_2"/>
    <property type="match status" value="1"/>
</dbReference>
<comment type="pathway">
    <text evidence="2 9">Amino-acid biosynthesis; L-histidine biosynthesis; L-histidine from 5-phospho-alpha-D-ribose 1-diphosphate: step 7/9.</text>
</comment>
<keyword evidence="5 9" id="KW-0032">Aminotransferase</keyword>
<dbReference type="EMBL" id="JATM01000003">
    <property type="protein sequence ID" value="OOL18365.1"/>
    <property type="molecule type" value="Genomic_DNA"/>
</dbReference>
<evidence type="ECO:0000256" key="2">
    <source>
        <dbReference type="ARBA" id="ARBA00005011"/>
    </source>
</evidence>
<evidence type="ECO:0000256" key="6">
    <source>
        <dbReference type="ARBA" id="ARBA00022679"/>
    </source>
</evidence>
<name>A0A1S8GPM2_9PROT</name>
<accession>A0A1S8GPM2</accession>
<protein>
    <recommendedName>
        <fullName evidence="9">Histidinol-phosphate aminotransferase</fullName>
        <ecNumber evidence="9">2.6.1.9</ecNumber>
    </recommendedName>
    <alternativeName>
        <fullName evidence="9">Imidazole acetol-phosphate transaminase</fullName>
    </alternativeName>
</protein>
<dbReference type="InterPro" id="IPR015422">
    <property type="entry name" value="PyrdxlP-dep_Trfase_small"/>
</dbReference>
<comment type="catalytic activity">
    <reaction evidence="8 9">
        <text>L-histidinol phosphate + 2-oxoglutarate = 3-(imidazol-4-yl)-2-oxopropyl phosphate + L-glutamate</text>
        <dbReference type="Rhea" id="RHEA:23744"/>
        <dbReference type="ChEBI" id="CHEBI:16810"/>
        <dbReference type="ChEBI" id="CHEBI:29985"/>
        <dbReference type="ChEBI" id="CHEBI:57766"/>
        <dbReference type="ChEBI" id="CHEBI:57980"/>
        <dbReference type="EC" id="2.6.1.9"/>
    </reaction>
</comment>
<dbReference type="InterPro" id="IPR015421">
    <property type="entry name" value="PyrdxlP-dep_Trfase_major"/>
</dbReference>
<reference evidence="11 12" key="1">
    <citation type="journal article" date="2016" name="PLoS ONE">
        <title>Whole-Genome Sequence Analysis of Bombella intestini LMG 28161T, a Novel Acetic Acid Bacterium Isolated from the Crop of a Red-Tailed Bumble Bee, Bombus lapidarius.</title>
        <authorList>
            <person name="Li L."/>
            <person name="Illeghems K."/>
            <person name="Van Kerrebroeck S."/>
            <person name="Borremans W."/>
            <person name="Cleenwerck I."/>
            <person name="Smagghe G."/>
            <person name="De Vuyst L."/>
            <person name="Vandamme P."/>
        </authorList>
    </citation>
    <scope>NUCLEOTIDE SEQUENCE [LARGE SCALE GENOMIC DNA]</scope>
    <source>
        <strain evidence="11 12">R-52487</strain>
    </source>
</reference>
<dbReference type="HAMAP" id="MF_01023">
    <property type="entry name" value="HisC_aminotrans_2"/>
    <property type="match status" value="1"/>
</dbReference>
<gene>
    <name evidence="9" type="primary">hisC</name>
    <name evidence="11" type="ORF">AL01_06100</name>
</gene>
<evidence type="ECO:0000256" key="7">
    <source>
        <dbReference type="ARBA" id="ARBA00022898"/>
    </source>
</evidence>
<keyword evidence="12" id="KW-1185">Reference proteome</keyword>
<dbReference type="InterPro" id="IPR015424">
    <property type="entry name" value="PyrdxlP-dep_Trfase"/>
</dbReference>
<dbReference type="PANTHER" id="PTHR43643">
    <property type="entry name" value="HISTIDINOL-PHOSPHATE AMINOTRANSFERASE 2"/>
    <property type="match status" value="1"/>
</dbReference>
<organism evidence="11 12">
    <name type="scientific">Bombella intestini</name>
    <dbReference type="NCBI Taxonomy" id="1539051"/>
    <lineage>
        <taxon>Bacteria</taxon>
        <taxon>Pseudomonadati</taxon>
        <taxon>Pseudomonadota</taxon>
        <taxon>Alphaproteobacteria</taxon>
        <taxon>Acetobacterales</taxon>
        <taxon>Acetobacteraceae</taxon>
        <taxon>Bombella</taxon>
    </lineage>
</organism>
<keyword evidence="7 9" id="KW-0663">Pyridoxal phosphate</keyword>
<dbReference type="InterPro" id="IPR050106">
    <property type="entry name" value="HistidinolP_aminotransfase"/>
</dbReference>
<comment type="cofactor">
    <cofactor evidence="1 9">
        <name>pyridoxal 5'-phosphate</name>
        <dbReference type="ChEBI" id="CHEBI:597326"/>
    </cofactor>
</comment>
<dbReference type="Gene3D" id="3.40.640.10">
    <property type="entry name" value="Type I PLP-dependent aspartate aminotransferase-like (Major domain)"/>
    <property type="match status" value="1"/>
</dbReference>
<dbReference type="GO" id="GO:0000105">
    <property type="term" value="P:L-histidine biosynthetic process"/>
    <property type="evidence" value="ECO:0007669"/>
    <property type="project" value="UniProtKB-UniRule"/>
</dbReference>